<keyword evidence="2" id="KW-1185">Reference proteome</keyword>
<evidence type="ECO:0000313" key="2">
    <source>
        <dbReference type="Proteomes" id="UP000828390"/>
    </source>
</evidence>
<organism evidence="1 2">
    <name type="scientific">Dreissena polymorpha</name>
    <name type="common">Zebra mussel</name>
    <name type="synonym">Mytilus polymorpha</name>
    <dbReference type="NCBI Taxonomy" id="45954"/>
    <lineage>
        <taxon>Eukaryota</taxon>
        <taxon>Metazoa</taxon>
        <taxon>Spiralia</taxon>
        <taxon>Lophotrochozoa</taxon>
        <taxon>Mollusca</taxon>
        <taxon>Bivalvia</taxon>
        <taxon>Autobranchia</taxon>
        <taxon>Heteroconchia</taxon>
        <taxon>Euheterodonta</taxon>
        <taxon>Imparidentia</taxon>
        <taxon>Neoheterodontei</taxon>
        <taxon>Myida</taxon>
        <taxon>Dreissenoidea</taxon>
        <taxon>Dreissenidae</taxon>
        <taxon>Dreissena</taxon>
    </lineage>
</organism>
<reference evidence="1" key="2">
    <citation type="submission" date="2020-11" db="EMBL/GenBank/DDBJ databases">
        <authorList>
            <person name="McCartney M.A."/>
            <person name="Auch B."/>
            <person name="Kono T."/>
            <person name="Mallez S."/>
            <person name="Becker A."/>
            <person name="Gohl D.M."/>
            <person name="Silverstein K.A.T."/>
            <person name="Koren S."/>
            <person name="Bechman K.B."/>
            <person name="Herman A."/>
            <person name="Abrahante J.E."/>
            <person name="Garbe J."/>
        </authorList>
    </citation>
    <scope>NUCLEOTIDE SEQUENCE</scope>
    <source>
        <strain evidence="1">Duluth1</strain>
        <tissue evidence="1">Whole animal</tissue>
    </source>
</reference>
<dbReference type="EMBL" id="JAIWYP010000008">
    <property type="protein sequence ID" value="KAH3781451.1"/>
    <property type="molecule type" value="Genomic_DNA"/>
</dbReference>
<evidence type="ECO:0000313" key="1">
    <source>
        <dbReference type="EMBL" id="KAH3781451.1"/>
    </source>
</evidence>
<comment type="caution">
    <text evidence="1">The sequence shown here is derived from an EMBL/GenBank/DDBJ whole genome shotgun (WGS) entry which is preliminary data.</text>
</comment>
<dbReference type="Proteomes" id="UP000828390">
    <property type="component" value="Unassembled WGS sequence"/>
</dbReference>
<accession>A0A9D4EN23</accession>
<sequence>MLGLHHDGEDAVETCVSQYLCVWGFVGPLISEYLPEKIGMALIHCPCFGCIEQRREHHCTICILSAKFRW</sequence>
<name>A0A9D4EN23_DREPO</name>
<reference evidence="1" key="1">
    <citation type="journal article" date="2019" name="bioRxiv">
        <title>The Genome of the Zebra Mussel, Dreissena polymorpha: A Resource for Invasive Species Research.</title>
        <authorList>
            <person name="McCartney M.A."/>
            <person name="Auch B."/>
            <person name="Kono T."/>
            <person name="Mallez S."/>
            <person name="Zhang Y."/>
            <person name="Obille A."/>
            <person name="Becker A."/>
            <person name="Abrahante J.E."/>
            <person name="Garbe J."/>
            <person name="Badalamenti J.P."/>
            <person name="Herman A."/>
            <person name="Mangelson H."/>
            <person name="Liachko I."/>
            <person name="Sullivan S."/>
            <person name="Sone E.D."/>
            <person name="Koren S."/>
            <person name="Silverstein K.A.T."/>
            <person name="Beckman K.B."/>
            <person name="Gohl D.M."/>
        </authorList>
    </citation>
    <scope>NUCLEOTIDE SEQUENCE</scope>
    <source>
        <strain evidence="1">Duluth1</strain>
        <tissue evidence="1">Whole animal</tissue>
    </source>
</reference>
<gene>
    <name evidence="1" type="ORF">DPMN_159281</name>
</gene>
<dbReference type="AlphaFoldDB" id="A0A9D4EN23"/>
<proteinExistence type="predicted"/>
<protein>
    <submittedName>
        <fullName evidence="1">Uncharacterized protein</fullName>
    </submittedName>
</protein>